<dbReference type="Gene3D" id="3.40.50.1980">
    <property type="entry name" value="Nitrogenase molybdenum iron protein domain"/>
    <property type="match status" value="2"/>
</dbReference>
<evidence type="ECO:0000313" key="9">
    <source>
        <dbReference type="EMBL" id="MDD0823020.1"/>
    </source>
</evidence>
<dbReference type="InterPro" id="IPR033870">
    <property type="entry name" value="FatB"/>
</dbReference>
<keyword evidence="4" id="KW-0406">Ion transport</keyword>
<keyword evidence="6" id="KW-0175">Coiled coil</keyword>
<feature type="signal peptide" evidence="7">
    <location>
        <begin position="1"/>
        <end position="21"/>
    </location>
</feature>
<evidence type="ECO:0000313" key="10">
    <source>
        <dbReference type="Proteomes" id="UP001221909"/>
    </source>
</evidence>
<keyword evidence="3" id="KW-0813">Transport</keyword>
<dbReference type="CDD" id="cd01140">
    <property type="entry name" value="FatB"/>
    <property type="match status" value="1"/>
</dbReference>
<evidence type="ECO:0000256" key="6">
    <source>
        <dbReference type="SAM" id="Coils"/>
    </source>
</evidence>
<evidence type="ECO:0000259" key="8">
    <source>
        <dbReference type="PROSITE" id="PS50983"/>
    </source>
</evidence>
<feature type="coiled-coil region" evidence="6">
    <location>
        <begin position="145"/>
        <end position="172"/>
    </location>
</feature>
<keyword evidence="4" id="KW-0408">Iron</keyword>
<dbReference type="RefSeq" id="WP_273748499.1">
    <property type="nucleotide sequence ID" value="NZ_JAQSJE010000001.1"/>
</dbReference>
<evidence type="ECO:0000256" key="4">
    <source>
        <dbReference type="ARBA" id="ARBA00022496"/>
    </source>
</evidence>
<keyword evidence="10" id="KW-1185">Reference proteome</keyword>
<evidence type="ECO:0000256" key="7">
    <source>
        <dbReference type="SAM" id="SignalP"/>
    </source>
</evidence>
<dbReference type="Pfam" id="PF01497">
    <property type="entry name" value="Peripla_BP_2"/>
    <property type="match status" value="1"/>
</dbReference>
<dbReference type="Proteomes" id="UP001221909">
    <property type="component" value="Unassembled WGS sequence"/>
</dbReference>
<dbReference type="PROSITE" id="PS50983">
    <property type="entry name" value="FE_B12_PBP"/>
    <property type="match status" value="1"/>
</dbReference>
<evidence type="ECO:0000256" key="2">
    <source>
        <dbReference type="ARBA" id="ARBA00008814"/>
    </source>
</evidence>
<keyword evidence="4" id="KW-0410">Iron transport</keyword>
<evidence type="ECO:0000256" key="1">
    <source>
        <dbReference type="ARBA" id="ARBA00004196"/>
    </source>
</evidence>
<feature type="domain" description="Fe/B12 periplasmic-binding" evidence="8">
    <location>
        <begin position="41"/>
        <end position="301"/>
    </location>
</feature>
<dbReference type="InterPro" id="IPR002491">
    <property type="entry name" value="ABC_transptr_periplasmic_BD"/>
</dbReference>
<dbReference type="SUPFAM" id="SSF53807">
    <property type="entry name" value="Helical backbone' metal receptor"/>
    <property type="match status" value="1"/>
</dbReference>
<dbReference type="PANTHER" id="PTHR30532">
    <property type="entry name" value="IRON III DICITRATE-BINDING PERIPLASMIC PROTEIN"/>
    <property type="match status" value="1"/>
</dbReference>
<dbReference type="PANTHER" id="PTHR30532:SF28">
    <property type="entry name" value="PETROBACTIN-BINDING PROTEIN YCLQ"/>
    <property type="match status" value="1"/>
</dbReference>
<dbReference type="EMBL" id="JAQSJE010000001">
    <property type="protein sequence ID" value="MDD0823020.1"/>
    <property type="molecule type" value="Genomic_DNA"/>
</dbReference>
<evidence type="ECO:0000256" key="3">
    <source>
        <dbReference type="ARBA" id="ARBA00022448"/>
    </source>
</evidence>
<evidence type="ECO:0000256" key="5">
    <source>
        <dbReference type="ARBA" id="ARBA00022729"/>
    </source>
</evidence>
<comment type="subcellular location">
    <subcellularLocation>
        <location evidence="1">Cell envelope</location>
    </subcellularLocation>
</comment>
<keyword evidence="5 7" id="KW-0732">Signal</keyword>
<organism evidence="9 10">
    <name type="scientific">Mannheimia cairinae</name>
    <dbReference type="NCBI Taxonomy" id="3025936"/>
    <lineage>
        <taxon>Bacteria</taxon>
        <taxon>Pseudomonadati</taxon>
        <taxon>Pseudomonadota</taxon>
        <taxon>Gammaproteobacteria</taxon>
        <taxon>Pasteurellales</taxon>
        <taxon>Pasteurellaceae</taxon>
        <taxon>Mannheimia</taxon>
    </lineage>
</organism>
<name>A0ABT5MLF1_9PAST</name>
<feature type="chain" id="PRO_5047530938" evidence="7">
    <location>
        <begin position="22"/>
        <end position="301"/>
    </location>
</feature>
<reference evidence="9 10" key="1">
    <citation type="submission" date="2023-02" db="EMBL/GenBank/DDBJ databases">
        <title>Mannheimia cairiniae sp. nov., a novel species of Mannheimia obtained from moscovy ducks (Cairina moschata) and reclassification of Mannheimia ovis as heterotypic synonym of Mannheimia pernigra.</title>
        <authorList>
            <person name="Christensen H."/>
        </authorList>
    </citation>
    <scope>NUCLEOTIDE SEQUENCE [LARGE SCALE GENOMIC DNA]</scope>
    <source>
        <strain evidence="9 10">AT1</strain>
    </source>
</reference>
<gene>
    <name evidence="9" type="ORF">PTQ27_00835</name>
</gene>
<dbReference type="InterPro" id="IPR051313">
    <property type="entry name" value="Bact_iron-sidero_bind"/>
</dbReference>
<comment type="caution">
    <text evidence="9">The sequence shown here is derived from an EMBL/GenBank/DDBJ whole genome shotgun (WGS) entry which is preliminary data.</text>
</comment>
<comment type="similarity">
    <text evidence="2">Belongs to the bacterial solute-binding protein 8 family.</text>
</comment>
<sequence length="301" mass="32381">MFKKVLFTLTAVATLTSSAFAKDVTIPTARGDVTLSDNPAKIAVFDTGSLDTLQALGVTVDGVPELKTLPYLKPTVDKAAANVGTLFEPNLEALNALKPELIIVGTRSAKKFNDVSSIAKTIDMTDNGDKLIDSAIQRIDSFGKLFNKEAEADKLKAEINTLYEETKAAVKDKGNGLIILVNGGKISAFGSGYRLSWIHEGLGIPMADASIKTAGHGQPVSFEFIQKLNPDWLFVLDRIAAIGEEGKTAQQVLDNELVRQTKAWKNGNVIYLSSASYLAPGGYEQIKMDLSAIKAAFEKNN</sequence>
<protein>
    <submittedName>
        <fullName evidence="9">Siderophore ABC transporter substrate-binding protein</fullName>
    </submittedName>
</protein>
<accession>A0ABT5MLF1</accession>
<proteinExistence type="inferred from homology"/>